<evidence type="ECO:0000259" key="5">
    <source>
        <dbReference type="PROSITE" id="PS50931"/>
    </source>
</evidence>
<dbReference type="InterPro" id="IPR036390">
    <property type="entry name" value="WH_DNA-bd_sf"/>
</dbReference>
<dbReference type="Gene3D" id="3.40.190.290">
    <property type="match status" value="1"/>
</dbReference>
<dbReference type="RefSeq" id="WP_111345999.1">
    <property type="nucleotide sequence ID" value="NZ_QHHQ01000002.1"/>
</dbReference>
<proteinExistence type="inferred from homology"/>
<name>A0A8B2NUD8_9HYPH</name>
<dbReference type="PANTHER" id="PTHR30579">
    <property type="entry name" value="TRANSCRIPTIONAL REGULATOR"/>
    <property type="match status" value="1"/>
</dbReference>
<evidence type="ECO:0000256" key="2">
    <source>
        <dbReference type="ARBA" id="ARBA00023015"/>
    </source>
</evidence>
<dbReference type="InterPro" id="IPR000847">
    <property type="entry name" value="LysR_HTH_N"/>
</dbReference>
<comment type="caution">
    <text evidence="6">The sequence shown here is derived from an EMBL/GenBank/DDBJ whole genome shotgun (WGS) entry which is preliminary data.</text>
</comment>
<dbReference type="SUPFAM" id="SSF53850">
    <property type="entry name" value="Periplasmic binding protein-like II"/>
    <property type="match status" value="1"/>
</dbReference>
<evidence type="ECO:0000256" key="1">
    <source>
        <dbReference type="ARBA" id="ARBA00009437"/>
    </source>
</evidence>
<comment type="similarity">
    <text evidence="1">Belongs to the LysR transcriptional regulatory family.</text>
</comment>
<accession>A0A8B2NUD8</accession>
<keyword evidence="4" id="KW-0804">Transcription</keyword>
<evidence type="ECO:0000313" key="6">
    <source>
        <dbReference type="EMBL" id="RAI02591.1"/>
    </source>
</evidence>
<dbReference type="InterPro" id="IPR036388">
    <property type="entry name" value="WH-like_DNA-bd_sf"/>
</dbReference>
<dbReference type="Proteomes" id="UP000249590">
    <property type="component" value="Unassembled WGS sequence"/>
</dbReference>
<dbReference type="OrthoDB" id="9787460at2"/>
<evidence type="ECO:0000313" key="7">
    <source>
        <dbReference type="Proteomes" id="UP000249590"/>
    </source>
</evidence>
<dbReference type="Pfam" id="PF00126">
    <property type="entry name" value="HTH_1"/>
    <property type="match status" value="1"/>
</dbReference>
<dbReference type="EMBL" id="QHHQ01000002">
    <property type="protein sequence ID" value="RAI02591.1"/>
    <property type="molecule type" value="Genomic_DNA"/>
</dbReference>
<dbReference type="InterPro" id="IPR005119">
    <property type="entry name" value="LysR_subst-bd"/>
</dbReference>
<keyword evidence="3" id="KW-0238">DNA-binding</keyword>
<dbReference type="SUPFAM" id="SSF46785">
    <property type="entry name" value="Winged helix' DNA-binding domain"/>
    <property type="match status" value="1"/>
</dbReference>
<organism evidence="6 7">
    <name type="scientific">Acuticoccus sediminis</name>
    <dbReference type="NCBI Taxonomy" id="2184697"/>
    <lineage>
        <taxon>Bacteria</taxon>
        <taxon>Pseudomonadati</taxon>
        <taxon>Pseudomonadota</taxon>
        <taxon>Alphaproteobacteria</taxon>
        <taxon>Hyphomicrobiales</taxon>
        <taxon>Amorphaceae</taxon>
        <taxon>Acuticoccus</taxon>
    </lineage>
</organism>
<reference evidence="6 7" key="1">
    <citation type="submission" date="2018-05" db="EMBL/GenBank/DDBJ databases">
        <title>Acuticoccus sediminis sp. nov., isolated from deep-sea sediment of Indian Ocean.</title>
        <authorList>
            <person name="Liu X."/>
            <person name="Lai Q."/>
            <person name="Du Y."/>
            <person name="Sun F."/>
            <person name="Zhang X."/>
            <person name="Wang S."/>
            <person name="Shao Z."/>
        </authorList>
    </citation>
    <scope>NUCLEOTIDE SEQUENCE [LARGE SCALE GENOMIC DNA]</scope>
    <source>
        <strain evidence="6 7">PTG4-2</strain>
    </source>
</reference>
<sequence length="301" mass="32825">MRSFDWDLLQSFLAIARAGTLTEAGRRQGVDHSTLSRRLAGLEGALQTKLFERGSSGYALTADGLALLKHAETIESTMFSIQSDVGAARTEASGVVRIGAPDGFGTAILSPAIGRLQRDNPDLEIQLVALPRSFSTSRREADIAIGLSHPDRGRLHVRRLTDYELGVYGAAEDAARWARLTDPQDFTRVPFISYIDDLIFTPELDYLPAVAKGIRPRITSSNLLAQKEAAAAGAGLCVLPCFLADGDARLVRVLAGRVALTRTFFMVVHSDTRDLARVRLTADFIAEEVRRQSDCFLPQRG</sequence>
<keyword evidence="2" id="KW-0805">Transcription regulation</keyword>
<dbReference type="Pfam" id="PF03466">
    <property type="entry name" value="LysR_substrate"/>
    <property type="match status" value="1"/>
</dbReference>
<dbReference type="InterPro" id="IPR050176">
    <property type="entry name" value="LTTR"/>
</dbReference>
<evidence type="ECO:0000256" key="4">
    <source>
        <dbReference type="ARBA" id="ARBA00023163"/>
    </source>
</evidence>
<feature type="domain" description="HTH lysR-type" evidence="5">
    <location>
        <begin position="4"/>
        <end position="61"/>
    </location>
</feature>
<protein>
    <submittedName>
        <fullName evidence="6">LysR family transcriptional regulator</fullName>
    </submittedName>
</protein>
<dbReference type="AlphaFoldDB" id="A0A8B2NUD8"/>
<dbReference type="GO" id="GO:0003677">
    <property type="term" value="F:DNA binding"/>
    <property type="evidence" value="ECO:0007669"/>
    <property type="project" value="UniProtKB-KW"/>
</dbReference>
<gene>
    <name evidence="6" type="ORF">DLJ53_13705</name>
</gene>
<keyword evidence="7" id="KW-1185">Reference proteome</keyword>
<evidence type="ECO:0000256" key="3">
    <source>
        <dbReference type="ARBA" id="ARBA00023125"/>
    </source>
</evidence>
<dbReference type="Gene3D" id="1.10.10.10">
    <property type="entry name" value="Winged helix-like DNA-binding domain superfamily/Winged helix DNA-binding domain"/>
    <property type="match status" value="1"/>
</dbReference>
<dbReference type="PANTHER" id="PTHR30579:SF3">
    <property type="entry name" value="TRANSCRIPTIONAL REGULATORY PROTEIN"/>
    <property type="match status" value="1"/>
</dbReference>
<dbReference type="GO" id="GO:0003700">
    <property type="term" value="F:DNA-binding transcription factor activity"/>
    <property type="evidence" value="ECO:0007669"/>
    <property type="project" value="InterPro"/>
</dbReference>
<dbReference type="PROSITE" id="PS50931">
    <property type="entry name" value="HTH_LYSR"/>
    <property type="match status" value="1"/>
</dbReference>